<sequence>MDPKFKYIYNIYITKSNLNKFDNKIFFLNKDISVYINNEFL</sequence>
<proteinExistence type="predicted"/>
<accession>A0A6C0B4F1</accession>
<protein>
    <submittedName>
        <fullName evidence="1">Uncharacterized protein</fullName>
    </submittedName>
</protein>
<dbReference type="EMBL" id="MN739060">
    <property type="protein sequence ID" value="QHS86681.1"/>
    <property type="molecule type" value="Genomic_DNA"/>
</dbReference>
<dbReference type="AlphaFoldDB" id="A0A6C0B4F1"/>
<reference evidence="1" key="1">
    <citation type="journal article" date="2020" name="Nature">
        <title>Giant virus diversity and host interactions through global metagenomics.</title>
        <authorList>
            <person name="Schulz F."/>
            <person name="Roux S."/>
            <person name="Paez-Espino D."/>
            <person name="Jungbluth S."/>
            <person name="Walsh D.A."/>
            <person name="Denef V.J."/>
            <person name="McMahon K.D."/>
            <person name="Konstantinidis K.T."/>
            <person name="Eloe-Fadrosh E.A."/>
            <person name="Kyrpides N.C."/>
            <person name="Woyke T."/>
        </authorList>
    </citation>
    <scope>NUCLEOTIDE SEQUENCE</scope>
    <source>
        <strain evidence="1">GVMAG-M-3300009422-16</strain>
    </source>
</reference>
<name>A0A6C0B4F1_9ZZZZ</name>
<evidence type="ECO:0000313" key="1">
    <source>
        <dbReference type="EMBL" id="QHS86681.1"/>
    </source>
</evidence>
<organism evidence="1">
    <name type="scientific">viral metagenome</name>
    <dbReference type="NCBI Taxonomy" id="1070528"/>
    <lineage>
        <taxon>unclassified sequences</taxon>
        <taxon>metagenomes</taxon>
        <taxon>organismal metagenomes</taxon>
    </lineage>
</organism>